<feature type="domain" description="Septum formation inhibitor MinC C-terminal" evidence="6">
    <location>
        <begin position="61"/>
        <end position="159"/>
    </location>
</feature>
<evidence type="ECO:0000259" key="6">
    <source>
        <dbReference type="Pfam" id="PF03775"/>
    </source>
</evidence>
<dbReference type="Gene3D" id="2.160.20.70">
    <property type="match status" value="1"/>
</dbReference>
<keyword evidence="2" id="KW-0717">Septation</keyword>
<keyword evidence="3" id="KW-0131">Cell cycle</keyword>
<keyword evidence="1" id="KW-0132">Cell division</keyword>
<dbReference type="InterPro" id="IPR005526">
    <property type="entry name" value="Septum_form_inhib_MinC_C"/>
</dbReference>
<dbReference type="Pfam" id="PF03775">
    <property type="entry name" value="MinC_C"/>
    <property type="match status" value="1"/>
</dbReference>
<dbReference type="RefSeq" id="WP_345786541.1">
    <property type="nucleotide sequence ID" value="NZ_LGTE01000011.1"/>
</dbReference>
<evidence type="ECO:0000313" key="7">
    <source>
        <dbReference type="EMBL" id="KNZ69563.1"/>
    </source>
</evidence>
<keyword evidence="8" id="KW-1185">Reference proteome</keyword>
<evidence type="ECO:0000313" key="8">
    <source>
        <dbReference type="Proteomes" id="UP000037175"/>
    </source>
</evidence>
<sequence precursor="true">MRKNKSSKAKKLLLRKGKNSELTLEMDSEGEEMTSQKNDHGLQTKNTFAIAPDGDENTILIKRTLRSGQSIKFDGNVVVLGDINPGAEVIAGGNIIIMGSLRGVAHAGAGGDETATVAAFKLQPTQLRIANHITRAPDGDYGSPDQPEIARIKDGVVTIEAYQIGQDKQMKIG</sequence>
<dbReference type="PANTHER" id="PTHR34108:SF1">
    <property type="entry name" value="SEPTUM SITE-DETERMINING PROTEIN MINC"/>
    <property type="match status" value="1"/>
</dbReference>
<dbReference type="GO" id="GO:0000902">
    <property type="term" value="P:cell morphogenesis"/>
    <property type="evidence" value="ECO:0007669"/>
    <property type="project" value="InterPro"/>
</dbReference>
<dbReference type="InterPro" id="IPR036145">
    <property type="entry name" value="MinC_C_sf"/>
</dbReference>
<dbReference type="PATRIC" id="fig|281456.6.peg.1904"/>
<dbReference type="SUPFAM" id="SSF63848">
    <property type="entry name" value="Cell-division inhibitor MinC, C-terminal domain"/>
    <property type="match status" value="1"/>
</dbReference>
<dbReference type="GO" id="GO:1901891">
    <property type="term" value="P:regulation of cell septum assembly"/>
    <property type="evidence" value="ECO:0007669"/>
    <property type="project" value="InterPro"/>
</dbReference>
<evidence type="ECO:0000256" key="2">
    <source>
        <dbReference type="ARBA" id="ARBA00023210"/>
    </source>
</evidence>
<name>A0A0L6W2F8_9FIRM</name>
<evidence type="ECO:0000256" key="3">
    <source>
        <dbReference type="ARBA" id="ARBA00023306"/>
    </source>
</evidence>
<evidence type="ECO:0000256" key="4">
    <source>
        <dbReference type="ARBA" id="ARBA00046874"/>
    </source>
</evidence>
<feature type="region of interest" description="Disordered" evidence="5">
    <location>
        <begin position="1"/>
        <end position="39"/>
    </location>
</feature>
<feature type="compositionally biased region" description="Basic residues" evidence="5">
    <location>
        <begin position="1"/>
        <end position="17"/>
    </location>
</feature>
<dbReference type="Proteomes" id="UP000037175">
    <property type="component" value="Unassembled WGS sequence"/>
</dbReference>
<gene>
    <name evidence="7" type="ORF">Tfer_1808</name>
</gene>
<accession>A0A0L6W2F8</accession>
<reference evidence="8" key="1">
    <citation type="submission" date="2015-07" db="EMBL/GenBank/DDBJ databases">
        <title>Complete Genome of Thermincola ferriacetica strain Z-0001T.</title>
        <authorList>
            <person name="Lusk B."/>
            <person name="Badalamenti J.P."/>
            <person name="Parameswaran P."/>
            <person name="Bond D.R."/>
            <person name="Torres C.I."/>
        </authorList>
    </citation>
    <scope>NUCLEOTIDE SEQUENCE [LARGE SCALE GENOMIC DNA]</scope>
    <source>
        <strain evidence="8">Z-0001</strain>
    </source>
</reference>
<protein>
    <submittedName>
        <fullName evidence="7">Septum formation inhibitor MinC</fullName>
    </submittedName>
</protein>
<comment type="subunit">
    <text evidence="4">Interacts with MinD and FtsZ.</text>
</comment>
<organism evidence="7 8">
    <name type="scientific">Thermincola ferriacetica</name>
    <dbReference type="NCBI Taxonomy" id="281456"/>
    <lineage>
        <taxon>Bacteria</taxon>
        <taxon>Bacillati</taxon>
        <taxon>Bacillota</taxon>
        <taxon>Clostridia</taxon>
        <taxon>Eubacteriales</taxon>
        <taxon>Thermincolaceae</taxon>
        <taxon>Thermincola</taxon>
    </lineage>
</organism>
<dbReference type="AlphaFoldDB" id="A0A0L6W2F8"/>
<comment type="caution">
    <text evidence="7">The sequence shown here is derived from an EMBL/GenBank/DDBJ whole genome shotgun (WGS) entry which is preliminary data.</text>
</comment>
<dbReference type="GO" id="GO:0000917">
    <property type="term" value="P:division septum assembly"/>
    <property type="evidence" value="ECO:0007669"/>
    <property type="project" value="UniProtKB-KW"/>
</dbReference>
<evidence type="ECO:0000256" key="1">
    <source>
        <dbReference type="ARBA" id="ARBA00022618"/>
    </source>
</evidence>
<dbReference type="PANTHER" id="PTHR34108">
    <property type="entry name" value="SEPTUM SITE-DETERMINING PROTEIN MINC"/>
    <property type="match status" value="1"/>
</dbReference>
<evidence type="ECO:0000256" key="5">
    <source>
        <dbReference type="SAM" id="MobiDB-lite"/>
    </source>
</evidence>
<dbReference type="EMBL" id="LGTE01000011">
    <property type="protein sequence ID" value="KNZ69563.1"/>
    <property type="molecule type" value="Genomic_DNA"/>
</dbReference>
<dbReference type="InterPro" id="IPR013033">
    <property type="entry name" value="MinC"/>
</dbReference>
<dbReference type="InterPro" id="IPR016098">
    <property type="entry name" value="CAP/MinC_C"/>
</dbReference>
<dbReference type="NCBIfam" id="TIGR01222">
    <property type="entry name" value="minC"/>
    <property type="match status" value="1"/>
</dbReference>
<proteinExistence type="predicted"/>